<evidence type="ECO:0000256" key="1">
    <source>
        <dbReference type="SAM" id="MobiDB-lite"/>
    </source>
</evidence>
<gene>
    <name evidence="2" type="ORF">AVEN_39156_1</name>
</gene>
<dbReference type="EMBL" id="BGPR01051439">
    <property type="protein sequence ID" value="GBO28391.1"/>
    <property type="molecule type" value="Genomic_DNA"/>
</dbReference>
<protein>
    <submittedName>
        <fullName evidence="2">Uncharacterized protein</fullName>
    </submittedName>
</protein>
<keyword evidence="3" id="KW-1185">Reference proteome</keyword>
<dbReference type="Proteomes" id="UP000499080">
    <property type="component" value="Unassembled WGS sequence"/>
</dbReference>
<proteinExistence type="predicted"/>
<accession>A0A4Y2VUN1</accession>
<organism evidence="2 3">
    <name type="scientific">Araneus ventricosus</name>
    <name type="common">Orbweaver spider</name>
    <name type="synonym">Epeira ventricosa</name>
    <dbReference type="NCBI Taxonomy" id="182803"/>
    <lineage>
        <taxon>Eukaryota</taxon>
        <taxon>Metazoa</taxon>
        <taxon>Ecdysozoa</taxon>
        <taxon>Arthropoda</taxon>
        <taxon>Chelicerata</taxon>
        <taxon>Arachnida</taxon>
        <taxon>Araneae</taxon>
        <taxon>Araneomorphae</taxon>
        <taxon>Entelegynae</taxon>
        <taxon>Araneoidea</taxon>
        <taxon>Araneidae</taxon>
        <taxon>Araneus</taxon>
    </lineage>
</organism>
<evidence type="ECO:0000313" key="3">
    <source>
        <dbReference type="Proteomes" id="UP000499080"/>
    </source>
</evidence>
<sequence>MVARPCSVNGNSFLKLAGKKAEAVSSPSQRSSPGIRLTRSNWETLIRRQNRGEPWKRTRKRLTRGVGQGKWCVERGSGPQPNDPDRFPCLPNNFCAHSPQVETPGPDTRSWVRRWAWKLNAA</sequence>
<reference evidence="2 3" key="1">
    <citation type="journal article" date="2019" name="Sci. Rep.">
        <title>Orb-weaving spider Araneus ventricosus genome elucidates the spidroin gene catalogue.</title>
        <authorList>
            <person name="Kono N."/>
            <person name="Nakamura H."/>
            <person name="Ohtoshi R."/>
            <person name="Moran D.A.P."/>
            <person name="Shinohara A."/>
            <person name="Yoshida Y."/>
            <person name="Fujiwara M."/>
            <person name="Mori M."/>
            <person name="Tomita M."/>
            <person name="Arakawa K."/>
        </authorList>
    </citation>
    <scope>NUCLEOTIDE SEQUENCE [LARGE SCALE GENOMIC DNA]</scope>
</reference>
<dbReference type="AlphaFoldDB" id="A0A4Y2VUN1"/>
<comment type="caution">
    <text evidence="2">The sequence shown here is derived from an EMBL/GenBank/DDBJ whole genome shotgun (WGS) entry which is preliminary data.</text>
</comment>
<name>A0A4Y2VUN1_ARAVE</name>
<feature type="region of interest" description="Disordered" evidence="1">
    <location>
        <begin position="66"/>
        <end position="85"/>
    </location>
</feature>
<evidence type="ECO:0000313" key="2">
    <source>
        <dbReference type="EMBL" id="GBO28391.1"/>
    </source>
</evidence>